<dbReference type="RefSeq" id="WP_118957852.1">
    <property type="nucleotide sequence ID" value="NZ_QHCR01000013.1"/>
</dbReference>
<dbReference type="InterPro" id="IPR029044">
    <property type="entry name" value="Nucleotide-diphossugar_trans"/>
</dbReference>
<dbReference type="Gene3D" id="3.90.550.10">
    <property type="entry name" value="Spore Coat Polysaccharide Biosynthesis Protein SpsA, Chain A"/>
    <property type="match status" value="1"/>
</dbReference>
<dbReference type="InterPro" id="IPR003329">
    <property type="entry name" value="Cytidylyl_trans"/>
</dbReference>
<sequence>MSGIRSTHKIYAFIQARTGSTRLPGKVLKEFPPGTEKTLLDRIQERISAVLPEEQIVYLIPDGDEELRSFLQSRNYGFFTGDLYDVRQRYISAAERYQADHILRLTGDNPFYDTLHLDQLLQTFQFSNTDLSYVAGLPLGMGGEIFSRKALEWTPDVLEERHREHVSLHIKENPDRFRISKLSSLLTESEKELLPMFRLTIDEPKDFETTARIFDSLNETNPLFGARECLELYEKNPDIFSGNKDVEQIRFQPPLPSSVETKKIRIGVFAGDPKEFGSGHFERSRILFSLLSAASYETVWLRELPKDGAVSLLIVDSRDIPIPEYSKTKVFLLDHFGPDRGKHKHYDLLPHPEIADRFSLDQILIPPALFGAARGANPYILCYAGNLDPAFTKELDLFLLRLAAFEDLRNSPSAVRADSNDRNPPFTGTQNSPPVIRVGGTASHSDSIRFLPRVSKFQFQNLLAGSSGFVGYFGQSLFEAVFLEKKVCCYSISSVHSSLARLCEEKYGIPFAGELGRVGFGGEKGQRPNQIAMLRSAWSGVSGEGYSLLLREIEEFLRS</sequence>
<dbReference type="SUPFAM" id="SSF53448">
    <property type="entry name" value="Nucleotide-diphospho-sugar transferases"/>
    <property type="match status" value="1"/>
</dbReference>
<evidence type="ECO:0000256" key="1">
    <source>
        <dbReference type="SAM" id="MobiDB-lite"/>
    </source>
</evidence>
<reference evidence="3" key="1">
    <citation type="submission" date="2018-05" db="EMBL/GenBank/DDBJ databases">
        <title>Leptospira yasudae sp. nov. and Leptospira stimsonii sp. nov., two pathogenic species of the genus Leptospira isolated from environmental sources.</title>
        <authorList>
            <person name="Casanovas-Massana A."/>
            <person name="Hamond C."/>
            <person name="Santos L.A."/>
            <person name="Hacker K.P."/>
            <person name="Balassiano I."/>
            <person name="Medeiros M.A."/>
            <person name="Reis M.G."/>
            <person name="Ko A.I."/>
            <person name="Wunder E.A."/>
        </authorList>
    </citation>
    <scope>NUCLEOTIDE SEQUENCE [LARGE SCALE GENOMIC DNA]</scope>
    <source>
        <strain evidence="3">B21</strain>
    </source>
</reference>
<reference evidence="2 3" key="2">
    <citation type="journal article" date="2020" name="Int. J. Syst. Evol. Microbiol.">
        <title>Leptospira yasudae sp. nov. and Leptospira stimsonii sp. nov., two new species of the pathogenic group isolated from environmental sources.</title>
        <authorList>
            <person name="Casanovas-Massana A."/>
            <person name="Hamond C."/>
            <person name="Santos L.A."/>
            <person name="de Oliveira D."/>
            <person name="Hacker K.P."/>
            <person name="Balassiano I."/>
            <person name="Costa F."/>
            <person name="Medeiros M.A."/>
            <person name="Reis M.G."/>
            <person name="Ko A.I."/>
            <person name="Wunder E.A."/>
        </authorList>
    </citation>
    <scope>NUCLEOTIDE SEQUENCE [LARGE SCALE GENOMIC DNA]</scope>
    <source>
        <strain evidence="2 3">B21</strain>
    </source>
</reference>
<keyword evidence="3" id="KW-1185">Reference proteome</keyword>
<gene>
    <name evidence="2" type="ORF">DLM77_20245</name>
</gene>
<dbReference type="PANTHER" id="PTHR42866">
    <property type="entry name" value="3-DEOXY-MANNO-OCTULOSONATE CYTIDYLYLTRANSFERASE"/>
    <property type="match status" value="1"/>
</dbReference>
<proteinExistence type="predicted"/>
<dbReference type="EMBL" id="QHCR01000013">
    <property type="protein sequence ID" value="RHX77587.1"/>
    <property type="molecule type" value="Genomic_DNA"/>
</dbReference>
<protein>
    <submittedName>
        <fullName evidence="2">Spore coat biosynthesis protein F</fullName>
    </submittedName>
</protein>
<evidence type="ECO:0000313" key="3">
    <source>
        <dbReference type="Proteomes" id="UP000285569"/>
    </source>
</evidence>
<accession>A0ABX9LZB5</accession>
<feature type="region of interest" description="Disordered" evidence="1">
    <location>
        <begin position="413"/>
        <end position="437"/>
    </location>
</feature>
<evidence type="ECO:0000313" key="2">
    <source>
        <dbReference type="EMBL" id="RHX77587.1"/>
    </source>
</evidence>
<dbReference type="Pfam" id="PF02348">
    <property type="entry name" value="CTP_transf_3"/>
    <property type="match status" value="1"/>
</dbReference>
<dbReference type="Proteomes" id="UP000285569">
    <property type="component" value="Unassembled WGS sequence"/>
</dbReference>
<comment type="caution">
    <text evidence="2">The sequence shown here is derived from an EMBL/GenBank/DDBJ whole genome shotgun (WGS) entry which is preliminary data.</text>
</comment>
<organism evidence="2 3">
    <name type="scientific">Leptospira yasudae</name>
    <dbReference type="NCBI Taxonomy" id="2202201"/>
    <lineage>
        <taxon>Bacteria</taxon>
        <taxon>Pseudomonadati</taxon>
        <taxon>Spirochaetota</taxon>
        <taxon>Spirochaetia</taxon>
        <taxon>Leptospirales</taxon>
        <taxon>Leptospiraceae</taxon>
        <taxon>Leptospira</taxon>
    </lineage>
</organism>
<dbReference type="CDD" id="cd02518">
    <property type="entry name" value="GT2_SpsF"/>
    <property type="match status" value="1"/>
</dbReference>
<name>A0ABX9LZB5_9LEPT</name>
<dbReference type="PANTHER" id="PTHR42866:SF1">
    <property type="entry name" value="SPORE COAT POLYSACCHARIDE BIOSYNTHESIS PROTEIN SPSF"/>
    <property type="match status" value="1"/>
</dbReference>